<dbReference type="SUPFAM" id="SSF53474">
    <property type="entry name" value="alpha/beta-Hydrolases"/>
    <property type="match status" value="1"/>
</dbReference>
<dbReference type="EMBL" id="QZEI01000033">
    <property type="protein sequence ID" value="RLV59470.1"/>
    <property type="molecule type" value="Genomic_DNA"/>
</dbReference>
<dbReference type="Gene3D" id="3.40.50.1820">
    <property type="entry name" value="alpha/beta hydrolase"/>
    <property type="match status" value="1"/>
</dbReference>
<protein>
    <submittedName>
        <fullName evidence="2">Alpha/beta hydrolase</fullName>
    </submittedName>
</protein>
<keyword evidence="2" id="KW-0378">Hydrolase</keyword>
<proteinExistence type="predicted"/>
<dbReference type="OrthoDB" id="5296151at2"/>
<dbReference type="AlphaFoldDB" id="A0A3L8PVS8"/>
<organism evidence="2 3">
    <name type="scientific">Parashewanella curva</name>
    <dbReference type="NCBI Taxonomy" id="2338552"/>
    <lineage>
        <taxon>Bacteria</taxon>
        <taxon>Pseudomonadati</taxon>
        <taxon>Pseudomonadota</taxon>
        <taxon>Gammaproteobacteria</taxon>
        <taxon>Alteromonadales</taxon>
        <taxon>Shewanellaceae</taxon>
        <taxon>Parashewanella</taxon>
    </lineage>
</organism>
<dbReference type="RefSeq" id="WP_121839217.1">
    <property type="nucleotide sequence ID" value="NZ_ML014782.1"/>
</dbReference>
<dbReference type="PANTHER" id="PTHR42886:SF29">
    <property type="entry name" value="PUMMELIG, ISOFORM A"/>
    <property type="match status" value="1"/>
</dbReference>
<reference evidence="2 3" key="1">
    <citation type="submission" date="2018-09" db="EMBL/GenBank/DDBJ databases">
        <title>Phylogeny of the Shewanellaceae, and recommendation for two new genera, Pseudoshewanella and Parashewanella.</title>
        <authorList>
            <person name="Wang G."/>
        </authorList>
    </citation>
    <scope>NUCLEOTIDE SEQUENCE [LARGE SCALE GENOMIC DNA]</scope>
    <source>
        <strain evidence="2 3">C51</strain>
    </source>
</reference>
<dbReference type="Proteomes" id="UP000281474">
    <property type="component" value="Unassembled WGS sequence"/>
</dbReference>
<keyword evidence="3" id="KW-1185">Reference proteome</keyword>
<dbReference type="Pfam" id="PF12697">
    <property type="entry name" value="Abhydrolase_6"/>
    <property type="match status" value="1"/>
</dbReference>
<dbReference type="InterPro" id="IPR029058">
    <property type="entry name" value="AB_hydrolase_fold"/>
</dbReference>
<comment type="caution">
    <text evidence="2">The sequence shown here is derived from an EMBL/GenBank/DDBJ whole genome shotgun (WGS) entry which is preliminary data.</text>
</comment>
<gene>
    <name evidence="2" type="ORF">D5018_11835</name>
</gene>
<evidence type="ECO:0000259" key="1">
    <source>
        <dbReference type="Pfam" id="PF12697"/>
    </source>
</evidence>
<dbReference type="InterPro" id="IPR000073">
    <property type="entry name" value="AB_hydrolase_1"/>
</dbReference>
<dbReference type="PANTHER" id="PTHR42886">
    <property type="entry name" value="RE40534P-RELATED"/>
    <property type="match status" value="1"/>
</dbReference>
<feature type="domain" description="AB hydrolase-1" evidence="1">
    <location>
        <begin position="28"/>
        <end position="248"/>
    </location>
</feature>
<evidence type="ECO:0000313" key="3">
    <source>
        <dbReference type="Proteomes" id="UP000281474"/>
    </source>
</evidence>
<dbReference type="GO" id="GO:0016787">
    <property type="term" value="F:hydrolase activity"/>
    <property type="evidence" value="ECO:0007669"/>
    <property type="project" value="UniProtKB-KW"/>
</dbReference>
<name>A0A3L8PVS8_9GAMM</name>
<sequence length="262" mass="29838">MPQEMLDESTGINIVYQYNQNAIADMWLIHGFTECSDSLSGVFETSITEQLNIFIPDLPGFGKSRFEEQYRDLNNVVTLLEQLISKYSAGRMLIILGHSLGATIATILTSKLDNAVLFLNVEGMLVEDKINARSLTKACEFECSNIFVEYMCSRLKAGTESDRFIKRYLENVKKADPDIIHAWAKSSTELLVGNAIDSIYRDLKCEKLYVYGEHSMSRLEVAHVEKAKYKRVIIQDSGHWSMLDRPESFWLVISEAVWVLIC</sequence>
<accession>A0A3L8PVS8</accession>
<evidence type="ECO:0000313" key="2">
    <source>
        <dbReference type="EMBL" id="RLV59470.1"/>
    </source>
</evidence>